<dbReference type="EMBL" id="CP016268">
    <property type="protein sequence ID" value="ANO50083.1"/>
    <property type="molecule type" value="Genomic_DNA"/>
</dbReference>
<feature type="domain" description="DUF1595" evidence="6">
    <location>
        <begin position="128"/>
        <end position="189"/>
    </location>
</feature>
<dbReference type="OrthoDB" id="188778at2"/>
<dbReference type="AlphaFoldDB" id="A0A193LC88"/>
<evidence type="ECO:0000313" key="7">
    <source>
        <dbReference type="EMBL" id="ANO50083.1"/>
    </source>
</evidence>
<evidence type="ECO:0000259" key="3">
    <source>
        <dbReference type="Pfam" id="PF07624"/>
    </source>
</evidence>
<dbReference type="KEGG" id="woc:BA177_01585"/>
<feature type="region of interest" description="Disordered" evidence="1">
    <location>
        <begin position="538"/>
        <end position="569"/>
    </location>
</feature>
<dbReference type="Pfam" id="PF07637">
    <property type="entry name" value="PSD5"/>
    <property type="match status" value="1"/>
</dbReference>
<dbReference type="Pfam" id="PF07627">
    <property type="entry name" value="PSCyt3"/>
    <property type="match status" value="1"/>
</dbReference>
<dbReference type="InterPro" id="IPR013039">
    <property type="entry name" value="DUF1588"/>
</dbReference>
<feature type="domain" description="DUF1585" evidence="3">
    <location>
        <begin position="459"/>
        <end position="531"/>
    </location>
</feature>
<reference evidence="7 8" key="1">
    <citation type="submission" date="2016-06" db="EMBL/GenBank/DDBJ databases">
        <title>Complete genome sequence of a deep-branching marine Gamma Proteobacterium Woeseia oceani type strain XK5.</title>
        <authorList>
            <person name="Mu D."/>
            <person name="Du Z."/>
        </authorList>
    </citation>
    <scope>NUCLEOTIDE SEQUENCE [LARGE SCALE GENOMIC DNA]</scope>
    <source>
        <strain evidence="7 8">XK5</strain>
    </source>
</reference>
<evidence type="ECO:0000256" key="1">
    <source>
        <dbReference type="SAM" id="MobiDB-lite"/>
    </source>
</evidence>
<evidence type="ECO:0000259" key="4">
    <source>
        <dbReference type="Pfam" id="PF07627"/>
    </source>
</evidence>
<gene>
    <name evidence="7" type="ORF">BA177_01585</name>
</gene>
<dbReference type="Proteomes" id="UP000092695">
    <property type="component" value="Chromosome"/>
</dbReference>
<dbReference type="InterPro" id="IPR013042">
    <property type="entry name" value="DUF1592"/>
</dbReference>
<dbReference type="RefSeq" id="WP_068612144.1">
    <property type="nucleotide sequence ID" value="NZ_CP016268.1"/>
</dbReference>
<proteinExistence type="predicted"/>
<evidence type="ECO:0000259" key="5">
    <source>
        <dbReference type="Pfam" id="PF07631"/>
    </source>
</evidence>
<keyword evidence="2" id="KW-0732">Signal</keyword>
<feature type="compositionally biased region" description="Polar residues" evidence="1">
    <location>
        <begin position="558"/>
        <end position="569"/>
    </location>
</feature>
<evidence type="ECO:0008006" key="9">
    <source>
        <dbReference type="Google" id="ProtNLM"/>
    </source>
</evidence>
<dbReference type="InterPro" id="IPR011478">
    <property type="entry name" value="DUF1585"/>
</dbReference>
<sequence>MHSLLKTTVRGTAIGLLAAVTLVACSGPGEPEAPGTEPRMRLITTAQYINSLKYVFGPSVHTQGEFSPAARTDGLLANGAAIAGVNTSQLEQFQRAAASAAAQVVNEEHRDYLIPCKPAAEDAADNACAEKFLSQTGRLLFRRALTDEEIGAYVASAEEGATSLNNFYTGLATALEGMLISPDLLFVVENAEPDPDNPGQLRLDAYSLASRLSYFLWNASPDDKLLTAAESGELQTEEGRARAVDRMLASPRLEAGVRAFFDDMFAFDDFNTLSKDPLIYPAFTSVTADAAREQTLRTVVKHLIDDQKDYRDLYTTRSTFISPELAVLYEMPAPAGWTPYTFPDDSLRAGLLTQISFLTLHSHPGRSSPTLRGAALREVLLCQHVPPPPPNVDFSALSNPDSHYPTQRLRVEAHLETPSCAGCHRITDPMGLALENFNGEGRHQETENGVLIDASGNLDGVEFENVVGLAAALRDNPALPSCLVQRVYSYGSGGPAGAEENLLLTYFNEKFAAEGYRFPDLLRQIALSDAFSRVVAGWTPPPFEEEPDGGEQPDTSEQEILTMTRNTAH</sequence>
<feature type="domain" description="DUF1592" evidence="5">
    <location>
        <begin position="203"/>
        <end position="330"/>
    </location>
</feature>
<feature type="compositionally biased region" description="Acidic residues" evidence="1">
    <location>
        <begin position="543"/>
        <end position="557"/>
    </location>
</feature>
<dbReference type="InterPro" id="IPR013043">
    <property type="entry name" value="DUF1595"/>
</dbReference>
<feature type="chain" id="PRO_5008260027" description="DUF1592 domain-containing protein" evidence="2">
    <location>
        <begin position="27"/>
        <end position="569"/>
    </location>
</feature>
<accession>A0A193LC88</accession>
<dbReference type="Pfam" id="PF07624">
    <property type="entry name" value="PSD2"/>
    <property type="match status" value="1"/>
</dbReference>
<evidence type="ECO:0000313" key="8">
    <source>
        <dbReference type="Proteomes" id="UP000092695"/>
    </source>
</evidence>
<protein>
    <recommendedName>
        <fullName evidence="9">DUF1592 domain-containing protein</fullName>
    </recommendedName>
</protein>
<evidence type="ECO:0000256" key="2">
    <source>
        <dbReference type="SAM" id="SignalP"/>
    </source>
</evidence>
<name>A0A193LC88_9GAMM</name>
<dbReference type="PROSITE" id="PS51257">
    <property type="entry name" value="PROKAR_LIPOPROTEIN"/>
    <property type="match status" value="1"/>
</dbReference>
<evidence type="ECO:0000259" key="6">
    <source>
        <dbReference type="Pfam" id="PF07637"/>
    </source>
</evidence>
<feature type="signal peptide" evidence="2">
    <location>
        <begin position="1"/>
        <end position="26"/>
    </location>
</feature>
<organism evidence="7 8">
    <name type="scientific">Woeseia oceani</name>
    <dbReference type="NCBI Taxonomy" id="1548547"/>
    <lineage>
        <taxon>Bacteria</taxon>
        <taxon>Pseudomonadati</taxon>
        <taxon>Pseudomonadota</taxon>
        <taxon>Gammaproteobacteria</taxon>
        <taxon>Woeseiales</taxon>
        <taxon>Woeseiaceae</taxon>
        <taxon>Woeseia</taxon>
    </lineage>
</organism>
<feature type="domain" description="DUF1588" evidence="4">
    <location>
        <begin position="348"/>
        <end position="447"/>
    </location>
</feature>
<dbReference type="STRING" id="1548547.BA177_01585"/>
<keyword evidence="8" id="KW-1185">Reference proteome</keyword>
<dbReference type="Pfam" id="PF07631">
    <property type="entry name" value="PSD4"/>
    <property type="match status" value="1"/>
</dbReference>